<dbReference type="EMBL" id="GL877421">
    <property type="protein sequence ID" value="ELA47268.1"/>
    <property type="molecule type" value="Genomic_DNA"/>
</dbReference>
<dbReference type="Proteomes" id="UP000011081">
    <property type="component" value="Unassembled WGS sequence"/>
</dbReference>
<accession>L2GVE9</accession>
<dbReference type="VEuPathDB" id="MicrosporidiaDB:VCUG_01264"/>
<dbReference type="InParanoid" id="L2GVE9"/>
<name>L2GVE9_VAVCU</name>
<dbReference type="OMA" id="KENYRCK"/>
<dbReference type="GeneID" id="19879143"/>
<evidence type="ECO:0000313" key="2">
    <source>
        <dbReference type="Proteomes" id="UP000011081"/>
    </source>
</evidence>
<gene>
    <name evidence="1" type="ORF">VCUG_01264</name>
</gene>
<organism evidence="1 2">
    <name type="scientific">Vavraia culicis (isolate floridensis)</name>
    <name type="common">Microsporidian parasite</name>
    <dbReference type="NCBI Taxonomy" id="948595"/>
    <lineage>
        <taxon>Eukaryota</taxon>
        <taxon>Fungi</taxon>
        <taxon>Fungi incertae sedis</taxon>
        <taxon>Microsporidia</taxon>
        <taxon>Pleistophoridae</taxon>
        <taxon>Vavraia</taxon>
    </lineage>
</organism>
<protein>
    <submittedName>
        <fullName evidence="1">Uncharacterized protein</fullName>
    </submittedName>
</protein>
<dbReference type="RefSeq" id="XP_008074282.1">
    <property type="nucleotide sequence ID" value="XM_008076091.1"/>
</dbReference>
<proteinExistence type="predicted"/>
<reference evidence="2" key="1">
    <citation type="submission" date="2011-03" db="EMBL/GenBank/DDBJ databases">
        <title>The genome sequence of Vavraia culicis strain floridensis.</title>
        <authorList>
            <consortium name="The Broad Institute Genome Sequencing Platform"/>
            <person name="Cuomo C."/>
            <person name="Becnel J."/>
            <person name="Sanscrainte N."/>
            <person name="Young S.K."/>
            <person name="Zeng Q."/>
            <person name="Gargeya S."/>
            <person name="Fitzgerald M."/>
            <person name="Haas B."/>
            <person name="Abouelleil A."/>
            <person name="Alvarado L."/>
            <person name="Arachchi H.M."/>
            <person name="Berlin A."/>
            <person name="Chapman S.B."/>
            <person name="Gearin G."/>
            <person name="Goldberg J."/>
            <person name="Griggs A."/>
            <person name="Gujja S."/>
            <person name="Hansen M."/>
            <person name="Heiman D."/>
            <person name="Howarth C."/>
            <person name="Larimer J."/>
            <person name="Lui A."/>
            <person name="MacDonald P.J.P."/>
            <person name="McCowen C."/>
            <person name="Montmayeur A."/>
            <person name="Murphy C."/>
            <person name="Neiman D."/>
            <person name="Pearson M."/>
            <person name="Priest M."/>
            <person name="Roberts A."/>
            <person name="Saif S."/>
            <person name="Shea T."/>
            <person name="Sisk P."/>
            <person name="Stolte C."/>
            <person name="Sykes S."/>
            <person name="Wortman J."/>
            <person name="Nusbaum C."/>
            <person name="Birren B."/>
        </authorList>
    </citation>
    <scope>NUCLEOTIDE SEQUENCE [LARGE SCALE GENOMIC DNA]</scope>
    <source>
        <strain evidence="2">floridensis</strain>
    </source>
</reference>
<dbReference type="HOGENOM" id="CLU_572649_0_0_1"/>
<keyword evidence="2" id="KW-1185">Reference proteome</keyword>
<evidence type="ECO:0000313" key="1">
    <source>
        <dbReference type="EMBL" id="ELA47268.1"/>
    </source>
</evidence>
<dbReference type="OrthoDB" id="10362929at2759"/>
<sequence>MCVSITSFCSHCSNTQHGATPNPCAQPDHSYRYCTISHVIFIPMKKLKTKPKSPLILYGKTSNNKFYNPFHTLPTSHTSTLFSVLNYQLSPAYIKTKNSIVFTGHKIYEDFNYVYFKENYRCKKKLIGKDVSVYRVVNGCEAVPYVPMKDEIGYVYTGEEMERDKFLARANDSEPEYVVDGVKVIIKRINFGRIESVRFVVDGWMRGYVQVGKIIDDGHEYEVMKECSIDVENAENHKNRSSTAVHSSANALYRYKYVVHREGVSGVFLSNRKYRLNDKLRLRVCRFDDGRYLFKEDDSVDLSVGWNDECANETAHVPDVAHGSLPCQVPASSENDKLPDTSLPDMTVQNLREMDLPAFRKKLNKYKRNLLELKDIFTGQKNIEVYKQIFLMLKTRRSYIEYIKRDNSAFLEYPKYYHVGIAVLEGYDRWFEKIKRTKKVWMAYLKRSGNVNVERCLGEMKGKEREFFVGYFRSMGLLSCE</sequence>
<dbReference type="AlphaFoldDB" id="L2GVE9"/>